<dbReference type="InterPro" id="IPR029062">
    <property type="entry name" value="Class_I_gatase-like"/>
</dbReference>
<comment type="similarity">
    <text evidence="1">Belongs to the peptidase C56 family.</text>
</comment>
<dbReference type="SUPFAM" id="SSF52317">
    <property type="entry name" value="Class I glutamine amidotransferase-like"/>
    <property type="match status" value="1"/>
</dbReference>
<comment type="caution">
    <text evidence="3">The sequence shown here is derived from an EMBL/GenBank/DDBJ whole genome shotgun (WGS) entry which is preliminary data.</text>
</comment>
<dbReference type="InterPro" id="IPR006286">
    <property type="entry name" value="C56_PfpI-like"/>
</dbReference>
<dbReference type="Pfam" id="PF01965">
    <property type="entry name" value="DJ-1_PfpI"/>
    <property type="match status" value="1"/>
</dbReference>
<evidence type="ECO:0000256" key="1">
    <source>
        <dbReference type="ARBA" id="ARBA00008542"/>
    </source>
</evidence>
<feature type="domain" description="DJ-1/PfpI" evidence="2">
    <location>
        <begin position="7"/>
        <end position="175"/>
    </location>
</feature>
<gene>
    <name evidence="3" type="ORF">ACFFGY_08405</name>
</gene>
<dbReference type="Proteomes" id="UP001589865">
    <property type="component" value="Unassembled WGS sequence"/>
</dbReference>
<accession>A0ABV6JRB7</accession>
<keyword evidence="4" id="KW-1185">Reference proteome</keyword>
<organism evidence="3 4">
    <name type="scientific">Roseomonas elaeocarpi</name>
    <dbReference type="NCBI Taxonomy" id="907779"/>
    <lineage>
        <taxon>Bacteria</taxon>
        <taxon>Pseudomonadati</taxon>
        <taxon>Pseudomonadota</taxon>
        <taxon>Alphaproteobacteria</taxon>
        <taxon>Acetobacterales</taxon>
        <taxon>Roseomonadaceae</taxon>
        <taxon>Roseomonas</taxon>
    </lineage>
</organism>
<reference evidence="3 4" key="1">
    <citation type="submission" date="2024-09" db="EMBL/GenBank/DDBJ databases">
        <authorList>
            <person name="Sun Q."/>
            <person name="Mori K."/>
        </authorList>
    </citation>
    <scope>NUCLEOTIDE SEQUENCE [LARGE SCALE GENOMIC DNA]</scope>
    <source>
        <strain evidence="3 4">TBRC 5777</strain>
    </source>
</reference>
<dbReference type="CDD" id="cd03134">
    <property type="entry name" value="GATase1_PfpI_like"/>
    <property type="match status" value="1"/>
</dbReference>
<evidence type="ECO:0000313" key="4">
    <source>
        <dbReference type="Proteomes" id="UP001589865"/>
    </source>
</evidence>
<evidence type="ECO:0000259" key="2">
    <source>
        <dbReference type="Pfam" id="PF01965"/>
    </source>
</evidence>
<sequence>MSDIKGRKVAILATDGVERVELTEPMKALRDAGAEVTVVSLKTGEIQAMDQDTNPSEKIRVDLAVADAKPEQFDALVLPGGTTNPDKLRLDKDAVAFARAFAEAGKPVGAICHGPWTLVEADVVKGRHLTSYPSLQTDLRNAGARWSDETCVVDNNFVTSRNPKDLPAFCRNLVETIGKAA</sequence>
<proteinExistence type="inferred from homology"/>
<dbReference type="NCBIfam" id="TIGR01382">
    <property type="entry name" value="PfpI"/>
    <property type="match status" value="1"/>
</dbReference>
<dbReference type="PANTHER" id="PTHR42733:SF12">
    <property type="entry name" value="PROTEINASE"/>
    <property type="match status" value="1"/>
</dbReference>
<dbReference type="EMBL" id="JBHLUN010000005">
    <property type="protein sequence ID" value="MFC0408264.1"/>
    <property type="molecule type" value="Genomic_DNA"/>
</dbReference>
<dbReference type="Gene3D" id="3.40.50.880">
    <property type="match status" value="1"/>
</dbReference>
<keyword evidence="3" id="KW-0315">Glutamine amidotransferase</keyword>
<name>A0ABV6JRB7_9PROT</name>
<dbReference type="PROSITE" id="PS51276">
    <property type="entry name" value="PEPTIDASE_C56_PFPI"/>
    <property type="match status" value="1"/>
</dbReference>
<protein>
    <submittedName>
        <fullName evidence="3">Type 1 glutamine amidotransferase domain-containing protein</fullName>
    </submittedName>
</protein>
<dbReference type="PANTHER" id="PTHR42733">
    <property type="entry name" value="DJ-1 PROTEIN"/>
    <property type="match status" value="1"/>
</dbReference>
<evidence type="ECO:0000313" key="3">
    <source>
        <dbReference type="EMBL" id="MFC0408264.1"/>
    </source>
</evidence>
<dbReference type="InterPro" id="IPR002818">
    <property type="entry name" value="DJ-1/PfpI"/>
</dbReference>
<dbReference type="RefSeq" id="WP_377044008.1">
    <property type="nucleotide sequence ID" value="NZ_JBHLUN010000005.1"/>
</dbReference>